<sequence length="111" mass="12781">MGIEHNRPLQIKCSSGNKSDLLAKLSARTMHRARPLRFPRCRVLDQDLEPAWDQSSISRRFYCGRNMLCSFYHAALDPYKQNERQCLFQTAVPQQICAFGGEHGCEFVNDC</sequence>
<protein>
    <submittedName>
        <fullName evidence="1">Uncharacterized protein</fullName>
    </submittedName>
</protein>
<evidence type="ECO:0000313" key="1">
    <source>
        <dbReference type="EMBL" id="OPJ85500.1"/>
    </source>
</evidence>
<name>A0A1V4KM27_PATFA</name>
<dbReference type="AlphaFoldDB" id="A0A1V4KM27"/>
<proteinExistence type="predicted"/>
<dbReference type="Proteomes" id="UP000190648">
    <property type="component" value="Unassembled WGS sequence"/>
</dbReference>
<gene>
    <name evidence="1" type="ORF">AV530_001719</name>
</gene>
<reference evidence="1 2" key="1">
    <citation type="submission" date="2016-02" db="EMBL/GenBank/DDBJ databases">
        <title>Band-tailed pigeon sequencing and assembly.</title>
        <authorList>
            <person name="Soares A.E."/>
            <person name="Novak B.J."/>
            <person name="Rice E.S."/>
            <person name="O'Connell B."/>
            <person name="Chang D."/>
            <person name="Weber S."/>
            <person name="Shapiro B."/>
        </authorList>
    </citation>
    <scope>NUCLEOTIDE SEQUENCE [LARGE SCALE GENOMIC DNA]</scope>
    <source>
        <strain evidence="1">BTP2013</strain>
        <tissue evidence="1">Blood</tissue>
    </source>
</reference>
<evidence type="ECO:0000313" key="2">
    <source>
        <dbReference type="Proteomes" id="UP000190648"/>
    </source>
</evidence>
<dbReference type="EMBL" id="LSYS01002834">
    <property type="protein sequence ID" value="OPJ85500.1"/>
    <property type="molecule type" value="Genomic_DNA"/>
</dbReference>
<keyword evidence="2" id="KW-1185">Reference proteome</keyword>
<organism evidence="1 2">
    <name type="scientific">Patagioenas fasciata monilis</name>
    <dbReference type="NCBI Taxonomy" id="372326"/>
    <lineage>
        <taxon>Eukaryota</taxon>
        <taxon>Metazoa</taxon>
        <taxon>Chordata</taxon>
        <taxon>Craniata</taxon>
        <taxon>Vertebrata</taxon>
        <taxon>Euteleostomi</taxon>
        <taxon>Archelosauria</taxon>
        <taxon>Archosauria</taxon>
        <taxon>Dinosauria</taxon>
        <taxon>Saurischia</taxon>
        <taxon>Theropoda</taxon>
        <taxon>Coelurosauria</taxon>
        <taxon>Aves</taxon>
        <taxon>Neognathae</taxon>
        <taxon>Neoaves</taxon>
        <taxon>Columbimorphae</taxon>
        <taxon>Columbiformes</taxon>
        <taxon>Columbidae</taxon>
        <taxon>Patagioenas</taxon>
    </lineage>
</organism>
<accession>A0A1V4KM27</accession>
<comment type="caution">
    <text evidence="1">The sequence shown here is derived from an EMBL/GenBank/DDBJ whole genome shotgun (WGS) entry which is preliminary data.</text>
</comment>